<dbReference type="GO" id="GO:0005524">
    <property type="term" value="F:ATP binding"/>
    <property type="evidence" value="ECO:0007669"/>
    <property type="project" value="UniProtKB-KW"/>
</dbReference>
<dbReference type="SMART" id="SM00388">
    <property type="entry name" value="HisKA"/>
    <property type="match status" value="1"/>
</dbReference>
<dbReference type="EMBL" id="CP097899">
    <property type="protein sequence ID" value="URN95337.1"/>
    <property type="molecule type" value="Genomic_DNA"/>
</dbReference>
<evidence type="ECO:0000256" key="9">
    <source>
        <dbReference type="ARBA" id="ARBA00022777"/>
    </source>
</evidence>
<dbReference type="CDD" id="cd06225">
    <property type="entry name" value="HAMP"/>
    <property type="match status" value="1"/>
</dbReference>
<evidence type="ECO:0000256" key="1">
    <source>
        <dbReference type="ARBA" id="ARBA00000085"/>
    </source>
</evidence>
<comment type="subcellular location">
    <subcellularLocation>
        <location evidence="2">Cell membrane</location>
        <topology evidence="2">Multi-pass membrane protein</topology>
    </subcellularLocation>
</comment>
<dbReference type="PANTHER" id="PTHR45528:SF1">
    <property type="entry name" value="SENSOR HISTIDINE KINASE CPXA"/>
    <property type="match status" value="1"/>
</dbReference>
<dbReference type="AlphaFoldDB" id="A0A9J6ZHY0"/>
<accession>A0A9J6ZHY0</accession>
<evidence type="ECO:0000256" key="3">
    <source>
        <dbReference type="ARBA" id="ARBA00012438"/>
    </source>
</evidence>
<evidence type="ECO:0000259" key="16">
    <source>
        <dbReference type="PROSITE" id="PS50885"/>
    </source>
</evidence>
<keyword evidence="11 14" id="KW-1133">Transmembrane helix</keyword>
<dbReference type="InterPro" id="IPR050398">
    <property type="entry name" value="HssS/ArlS-like"/>
</dbReference>
<dbReference type="PROSITE" id="PS50109">
    <property type="entry name" value="HIS_KIN"/>
    <property type="match status" value="1"/>
</dbReference>
<evidence type="ECO:0000259" key="15">
    <source>
        <dbReference type="PROSITE" id="PS50109"/>
    </source>
</evidence>
<evidence type="ECO:0000313" key="17">
    <source>
        <dbReference type="EMBL" id="URN95337.1"/>
    </source>
</evidence>
<keyword evidence="4" id="KW-1003">Cell membrane</keyword>
<dbReference type="InterPro" id="IPR036097">
    <property type="entry name" value="HisK_dim/P_sf"/>
</dbReference>
<keyword evidence="10" id="KW-0067">ATP-binding</keyword>
<keyword evidence="8" id="KW-0547">Nucleotide-binding</keyword>
<keyword evidence="13 14" id="KW-0472">Membrane</keyword>
<dbReference type="GO" id="GO:0000155">
    <property type="term" value="F:phosphorelay sensor kinase activity"/>
    <property type="evidence" value="ECO:0007669"/>
    <property type="project" value="InterPro"/>
</dbReference>
<evidence type="ECO:0000313" key="18">
    <source>
        <dbReference type="Proteomes" id="UP001056756"/>
    </source>
</evidence>
<dbReference type="CDD" id="cd00082">
    <property type="entry name" value="HisKA"/>
    <property type="match status" value="1"/>
</dbReference>
<evidence type="ECO:0000256" key="12">
    <source>
        <dbReference type="ARBA" id="ARBA00023012"/>
    </source>
</evidence>
<dbReference type="InterPro" id="IPR005467">
    <property type="entry name" value="His_kinase_dom"/>
</dbReference>
<keyword evidence="12" id="KW-0902">Two-component regulatory system</keyword>
<dbReference type="PROSITE" id="PS50885">
    <property type="entry name" value="HAMP"/>
    <property type="match status" value="1"/>
</dbReference>
<sequence>MKIRRIIGVLVIVYIVAIITTVLIIGQKKTVSIDIVAINELVQQIDLNWVDIKQGKFESIEHKSNIAIIDLNEQVIFQSSDVMFNTVYNAIKDRESIMDLYHQDEMIGKVIVYHQEASILQQMKQQLLISLIIIFIGLLIISIGYILILKATIFTPFNKLQQFATNIARGHLDTPLEIESNNPFGAFTESFDIMREELAIARSNEYNANQSKKELVASLSHDIKTPVASIKAISELMMLKVDDDKQQKQLHMIYSKAEQIDLLVTDMFHATLEELQQLKVEVAEQSSNILFEMISKATYDNEIICDPLPACIILTDELRLQQVFDNILSNAYKYAATAVHITNYINATHLVLEFRDFGQGINEDELPFLFNKYYRGHNSDGNNGAGLGLYLSQYFMQHMQGDIECCNRGDGFTVMVHIKLA</sequence>
<keyword evidence="9 17" id="KW-0418">Kinase</keyword>
<dbReference type="InterPro" id="IPR003661">
    <property type="entry name" value="HisK_dim/P_dom"/>
</dbReference>
<reference evidence="17" key="1">
    <citation type="submission" date="2022-05" db="EMBL/GenBank/DDBJ databases">
        <title>Novel bacterial taxa in a minimal lignocellulolytic consortium and its capacity to transform plastics disclosed by genome-resolved metagenomics.</title>
        <authorList>
            <person name="Rodriguez C.A.D."/>
            <person name="Diaz-Garcia L."/>
            <person name="Herrera K."/>
            <person name="Tarazona N.A."/>
            <person name="Sproer C."/>
            <person name="Overmann J."/>
            <person name="Jimenez D.J."/>
        </authorList>
    </citation>
    <scope>NUCLEOTIDE SEQUENCE</scope>
    <source>
        <strain evidence="17">MAG5</strain>
    </source>
</reference>
<dbReference type="Gene3D" id="6.10.340.10">
    <property type="match status" value="1"/>
</dbReference>
<feature type="domain" description="HAMP" evidence="16">
    <location>
        <begin position="151"/>
        <end position="203"/>
    </location>
</feature>
<feature type="transmembrane region" description="Helical" evidence="14">
    <location>
        <begin position="127"/>
        <end position="148"/>
    </location>
</feature>
<evidence type="ECO:0000256" key="14">
    <source>
        <dbReference type="SAM" id="Phobius"/>
    </source>
</evidence>
<dbReference type="Pfam" id="PF00512">
    <property type="entry name" value="HisKA"/>
    <property type="match status" value="1"/>
</dbReference>
<feature type="domain" description="Histidine kinase" evidence="15">
    <location>
        <begin position="218"/>
        <end position="421"/>
    </location>
</feature>
<evidence type="ECO:0000256" key="13">
    <source>
        <dbReference type="ARBA" id="ARBA00023136"/>
    </source>
</evidence>
<evidence type="ECO:0000256" key="8">
    <source>
        <dbReference type="ARBA" id="ARBA00022741"/>
    </source>
</evidence>
<keyword evidence="7 14" id="KW-0812">Transmembrane</keyword>
<dbReference type="Pfam" id="PF02518">
    <property type="entry name" value="HATPase_c"/>
    <property type="match status" value="1"/>
</dbReference>
<dbReference type="InterPro" id="IPR036890">
    <property type="entry name" value="HATPase_C_sf"/>
</dbReference>
<keyword evidence="5" id="KW-0597">Phosphoprotein</keyword>
<dbReference type="EC" id="2.7.13.3" evidence="3"/>
<dbReference type="Proteomes" id="UP001056756">
    <property type="component" value="Chromosome"/>
</dbReference>
<dbReference type="SUPFAM" id="SSF55874">
    <property type="entry name" value="ATPase domain of HSP90 chaperone/DNA topoisomerase II/histidine kinase"/>
    <property type="match status" value="1"/>
</dbReference>
<dbReference type="KEGG" id="plig:NAG76_03495"/>
<protein>
    <recommendedName>
        <fullName evidence="3">histidine kinase</fullName>
        <ecNumber evidence="3">2.7.13.3</ecNumber>
    </recommendedName>
</protein>
<evidence type="ECO:0000256" key="5">
    <source>
        <dbReference type="ARBA" id="ARBA00022553"/>
    </source>
</evidence>
<evidence type="ECO:0000256" key="10">
    <source>
        <dbReference type="ARBA" id="ARBA00022840"/>
    </source>
</evidence>
<evidence type="ECO:0000256" key="11">
    <source>
        <dbReference type="ARBA" id="ARBA00022989"/>
    </source>
</evidence>
<organism evidence="17 18">
    <name type="scientific">Candidatus Pristimantibacillus lignocellulolyticus</name>
    <dbReference type="NCBI Taxonomy" id="2994561"/>
    <lineage>
        <taxon>Bacteria</taxon>
        <taxon>Bacillati</taxon>
        <taxon>Bacillota</taxon>
        <taxon>Bacilli</taxon>
        <taxon>Bacillales</taxon>
        <taxon>Paenibacillaceae</taxon>
        <taxon>Candidatus Pristimantibacillus</taxon>
    </lineage>
</organism>
<comment type="catalytic activity">
    <reaction evidence="1">
        <text>ATP + protein L-histidine = ADP + protein N-phospho-L-histidine.</text>
        <dbReference type="EC" id="2.7.13.3"/>
    </reaction>
</comment>
<dbReference type="InterPro" id="IPR003594">
    <property type="entry name" value="HATPase_dom"/>
</dbReference>
<gene>
    <name evidence="17" type="ORF">NAG76_03495</name>
</gene>
<name>A0A9J6ZHY0_9BACL</name>
<dbReference type="SMART" id="SM00387">
    <property type="entry name" value="HATPase_c"/>
    <property type="match status" value="1"/>
</dbReference>
<evidence type="ECO:0000256" key="7">
    <source>
        <dbReference type="ARBA" id="ARBA00022692"/>
    </source>
</evidence>
<evidence type="ECO:0000256" key="6">
    <source>
        <dbReference type="ARBA" id="ARBA00022679"/>
    </source>
</evidence>
<dbReference type="PANTHER" id="PTHR45528">
    <property type="entry name" value="SENSOR HISTIDINE KINASE CPXA"/>
    <property type="match status" value="1"/>
</dbReference>
<feature type="transmembrane region" description="Helical" evidence="14">
    <location>
        <begin position="6"/>
        <end position="25"/>
    </location>
</feature>
<proteinExistence type="predicted"/>
<keyword evidence="6" id="KW-0808">Transferase</keyword>
<dbReference type="SUPFAM" id="SSF47384">
    <property type="entry name" value="Homodimeric domain of signal transducing histidine kinase"/>
    <property type="match status" value="1"/>
</dbReference>
<dbReference type="SUPFAM" id="SSF158472">
    <property type="entry name" value="HAMP domain-like"/>
    <property type="match status" value="1"/>
</dbReference>
<dbReference type="Gene3D" id="3.30.565.10">
    <property type="entry name" value="Histidine kinase-like ATPase, C-terminal domain"/>
    <property type="match status" value="1"/>
</dbReference>
<dbReference type="InterPro" id="IPR003660">
    <property type="entry name" value="HAMP_dom"/>
</dbReference>
<dbReference type="SMART" id="SM00304">
    <property type="entry name" value="HAMP"/>
    <property type="match status" value="1"/>
</dbReference>
<dbReference type="Gene3D" id="1.10.287.130">
    <property type="match status" value="1"/>
</dbReference>
<dbReference type="GO" id="GO:0005886">
    <property type="term" value="C:plasma membrane"/>
    <property type="evidence" value="ECO:0007669"/>
    <property type="project" value="UniProtKB-SubCell"/>
</dbReference>
<evidence type="ECO:0000256" key="2">
    <source>
        <dbReference type="ARBA" id="ARBA00004651"/>
    </source>
</evidence>
<evidence type="ECO:0000256" key="4">
    <source>
        <dbReference type="ARBA" id="ARBA00022475"/>
    </source>
</evidence>